<accession>A0AAD9IKJ7</accession>
<evidence type="ECO:0000256" key="1">
    <source>
        <dbReference type="ARBA" id="ARBA00022741"/>
    </source>
</evidence>
<protein>
    <recommendedName>
        <fullName evidence="8">ATP-dependent RNA helicase</fullName>
        <ecNumber evidence="8">3.6.4.13</ecNumber>
    </recommendedName>
</protein>
<evidence type="ECO:0000259" key="10">
    <source>
        <dbReference type="PROSITE" id="PS51194"/>
    </source>
</evidence>
<comment type="caution">
    <text evidence="12">The sequence shown here is derived from an EMBL/GenBank/DDBJ whole genome shotgun (WGS) entry which is preliminary data.</text>
</comment>
<evidence type="ECO:0000259" key="9">
    <source>
        <dbReference type="PROSITE" id="PS51192"/>
    </source>
</evidence>
<dbReference type="GO" id="GO:0003724">
    <property type="term" value="F:RNA helicase activity"/>
    <property type="evidence" value="ECO:0007669"/>
    <property type="project" value="UniProtKB-EC"/>
</dbReference>
<dbReference type="EC" id="3.6.4.13" evidence="8"/>
<dbReference type="PANTHER" id="PTHR24031">
    <property type="entry name" value="RNA HELICASE"/>
    <property type="match status" value="1"/>
</dbReference>
<dbReference type="GO" id="GO:0003723">
    <property type="term" value="F:RNA binding"/>
    <property type="evidence" value="ECO:0007669"/>
    <property type="project" value="UniProtKB-UniRule"/>
</dbReference>
<comment type="domain">
    <text evidence="8">The Q motif is unique to and characteristic of the DEAD box family of RNA helicases and controls ATP binding and hydrolysis.</text>
</comment>
<evidence type="ECO:0000256" key="8">
    <source>
        <dbReference type="RuleBase" id="RU365068"/>
    </source>
</evidence>
<keyword evidence="13" id="KW-1185">Reference proteome</keyword>
<evidence type="ECO:0000256" key="5">
    <source>
        <dbReference type="ARBA" id="ARBA00022884"/>
    </source>
</evidence>
<dbReference type="SMART" id="SM00487">
    <property type="entry name" value="DEXDc"/>
    <property type="match status" value="1"/>
</dbReference>
<dbReference type="EMBL" id="JASFZW010000003">
    <property type="protein sequence ID" value="KAK2078895.1"/>
    <property type="molecule type" value="Genomic_DNA"/>
</dbReference>
<evidence type="ECO:0000313" key="13">
    <source>
        <dbReference type="Proteomes" id="UP001255856"/>
    </source>
</evidence>
<evidence type="ECO:0000256" key="2">
    <source>
        <dbReference type="ARBA" id="ARBA00022801"/>
    </source>
</evidence>
<feature type="domain" description="Helicase C-terminal" evidence="10">
    <location>
        <begin position="212"/>
        <end position="380"/>
    </location>
</feature>
<sequence length="397" mass="44363">MDQLSSVKVVEAPARDTPDLSLKSGGLVESGEGGEIRKVLAGETLYTSAKTFEELGLSPQLLQGLYVEMKFERPSKIQAETLPLILSPPHRSLIAQAHNGSGKTTCFTLAMLSRVDVGLQAPQALCVCPTRELRIGKFSGISITSTAAADYGASRRSRIADQIVVGTHGKLRDWMSKRVLAPKDMKILVFDEADEMLKQDGFADDSVRMIRLLQQANPNLQILLFSATFNERVKAFAQKVVKDANQVFVPKEDLSLDVIKQYRVYCPTTDDKVKVLRDMIFPQCERLGQTIIFVRTRETARRVHQLVTLVINLDLPVERDVRIPAFETYLHRIGRSGRFGRKGVAFNLVTGETERRVIDEIEAYFKHSIPAVPYDDEEKFIEVLRKAGLTGLDDDDA</sequence>
<gene>
    <name evidence="12" type="ORF">QBZ16_002585</name>
</gene>
<keyword evidence="3 7" id="KW-0347">Helicase</keyword>
<evidence type="ECO:0000256" key="7">
    <source>
        <dbReference type="RuleBase" id="RU000492"/>
    </source>
</evidence>
<dbReference type="Pfam" id="PF00270">
    <property type="entry name" value="DEAD"/>
    <property type="match status" value="1"/>
</dbReference>
<comment type="catalytic activity">
    <reaction evidence="8">
        <text>ATP + H2O = ADP + phosphate + H(+)</text>
        <dbReference type="Rhea" id="RHEA:13065"/>
        <dbReference type="ChEBI" id="CHEBI:15377"/>
        <dbReference type="ChEBI" id="CHEBI:15378"/>
        <dbReference type="ChEBI" id="CHEBI:30616"/>
        <dbReference type="ChEBI" id="CHEBI:43474"/>
        <dbReference type="ChEBI" id="CHEBI:456216"/>
        <dbReference type="EC" id="3.6.4.13"/>
    </reaction>
</comment>
<dbReference type="InterPro" id="IPR014014">
    <property type="entry name" value="RNA_helicase_DEAD_Q_motif"/>
</dbReference>
<feature type="domain" description="Helicase ATP-binding" evidence="9">
    <location>
        <begin position="84"/>
        <end position="247"/>
    </location>
</feature>
<dbReference type="GO" id="GO:0016787">
    <property type="term" value="F:hydrolase activity"/>
    <property type="evidence" value="ECO:0007669"/>
    <property type="project" value="UniProtKB-KW"/>
</dbReference>
<dbReference type="PROSITE" id="PS51192">
    <property type="entry name" value="HELICASE_ATP_BIND_1"/>
    <property type="match status" value="1"/>
</dbReference>
<dbReference type="InterPro" id="IPR000629">
    <property type="entry name" value="RNA-helicase_DEAD-box_CS"/>
</dbReference>
<dbReference type="CDD" id="cd17963">
    <property type="entry name" value="DEADc_DDX19_DDX25"/>
    <property type="match status" value="1"/>
</dbReference>
<evidence type="ECO:0000256" key="6">
    <source>
        <dbReference type="PROSITE-ProRule" id="PRU00552"/>
    </source>
</evidence>
<proteinExistence type="inferred from homology"/>
<dbReference type="InterPro" id="IPR011545">
    <property type="entry name" value="DEAD/DEAH_box_helicase_dom"/>
</dbReference>
<dbReference type="PROSITE" id="PS00039">
    <property type="entry name" value="DEAD_ATP_HELICASE"/>
    <property type="match status" value="1"/>
</dbReference>
<comment type="similarity">
    <text evidence="7">Belongs to the DEAD box helicase family.</text>
</comment>
<dbReference type="PROSITE" id="PS51195">
    <property type="entry name" value="Q_MOTIF"/>
    <property type="match status" value="1"/>
</dbReference>
<dbReference type="InterPro" id="IPR027417">
    <property type="entry name" value="P-loop_NTPase"/>
</dbReference>
<evidence type="ECO:0000256" key="3">
    <source>
        <dbReference type="ARBA" id="ARBA00022806"/>
    </source>
</evidence>
<evidence type="ECO:0000259" key="11">
    <source>
        <dbReference type="PROSITE" id="PS51195"/>
    </source>
</evidence>
<dbReference type="InterPro" id="IPR001650">
    <property type="entry name" value="Helicase_C-like"/>
</dbReference>
<evidence type="ECO:0000256" key="4">
    <source>
        <dbReference type="ARBA" id="ARBA00022840"/>
    </source>
</evidence>
<reference evidence="12" key="1">
    <citation type="submission" date="2021-01" db="EMBL/GenBank/DDBJ databases">
        <authorList>
            <person name="Eckstrom K.M.E."/>
        </authorList>
    </citation>
    <scope>NUCLEOTIDE SEQUENCE</scope>
    <source>
        <strain evidence="12">UVCC 0001</strain>
    </source>
</reference>
<evidence type="ECO:0000313" key="12">
    <source>
        <dbReference type="EMBL" id="KAK2078895.1"/>
    </source>
</evidence>
<feature type="domain" description="DEAD-box RNA helicase Q" evidence="11">
    <location>
        <begin position="50"/>
        <end position="79"/>
    </location>
</feature>
<dbReference type="GO" id="GO:0005524">
    <property type="term" value="F:ATP binding"/>
    <property type="evidence" value="ECO:0007669"/>
    <property type="project" value="UniProtKB-UniRule"/>
</dbReference>
<name>A0AAD9IKJ7_PROWI</name>
<keyword evidence="5 8" id="KW-0694">RNA-binding</keyword>
<keyword evidence="2 7" id="KW-0378">Hydrolase</keyword>
<comment type="function">
    <text evidence="8">RNA helicase.</text>
</comment>
<dbReference type="PROSITE" id="PS51194">
    <property type="entry name" value="HELICASE_CTER"/>
    <property type="match status" value="1"/>
</dbReference>
<dbReference type="AlphaFoldDB" id="A0AAD9IKJ7"/>
<dbReference type="Proteomes" id="UP001255856">
    <property type="component" value="Unassembled WGS sequence"/>
</dbReference>
<organism evidence="12 13">
    <name type="scientific">Prototheca wickerhamii</name>
    <dbReference type="NCBI Taxonomy" id="3111"/>
    <lineage>
        <taxon>Eukaryota</taxon>
        <taxon>Viridiplantae</taxon>
        <taxon>Chlorophyta</taxon>
        <taxon>core chlorophytes</taxon>
        <taxon>Trebouxiophyceae</taxon>
        <taxon>Chlorellales</taxon>
        <taxon>Chlorellaceae</taxon>
        <taxon>Prototheca</taxon>
    </lineage>
</organism>
<keyword evidence="4 7" id="KW-0067">ATP-binding</keyword>
<dbReference type="SUPFAM" id="SSF52540">
    <property type="entry name" value="P-loop containing nucleoside triphosphate hydrolases"/>
    <property type="match status" value="2"/>
</dbReference>
<dbReference type="InterPro" id="IPR014001">
    <property type="entry name" value="Helicase_ATP-bd"/>
</dbReference>
<keyword evidence="1 7" id="KW-0547">Nucleotide-binding</keyword>
<feature type="short sequence motif" description="Q motif" evidence="6">
    <location>
        <begin position="50"/>
        <end position="79"/>
    </location>
</feature>
<dbReference type="Gene3D" id="3.40.50.300">
    <property type="entry name" value="P-loop containing nucleotide triphosphate hydrolases"/>
    <property type="match status" value="3"/>
</dbReference>